<dbReference type="GO" id="GO:0008168">
    <property type="term" value="F:methyltransferase activity"/>
    <property type="evidence" value="ECO:0007669"/>
    <property type="project" value="InterPro"/>
</dbReference>
<dbReference type="SUPFAM" id="SSF53335">
    <property type="entry name" value="S-adenosyl-L-methionine-dependent methyltransferases"/>
    <property type="match status" value="1"/>
</dbReference>
<dbReference type="InterPro" id="IPR029063">
    <property type="entry name" value="SAM-dependent_MTases_sf"/>
</dbReference>
<dbReference type="PANTHER" id="PTHR12829">
    <property type="entry name" value="N6-ADENOSINE-METHYLTRANSFERASE"/>
    <property type="match status" value="1"/>
</dbReference>
<proteinExistence type="inferred from homology"/>
<dbReference type="GO" id="GO:0005634">
    <property type="term" value="C:nucleus"/>
    <property type="evidence" value="ECO:0007669"/>
    <property type="project" value="TreeGrafter"/>
</dbReference>
<dbReference type="InterPro" id="IPR007757">
    <property type="entry name" value="MT-A70-like"/>
</dbReference>
<name>A0A1I7YQY9_9BILA</name>
<dbReference type="AlphaFoldDB" id="A0A1I7YQY9"/>
<dbReference type="Pfam" id="PF05063">
    <property type="entry name" value="MT-A70"/>
    <property type="match status" value="1"/>
</dbReference>
<accession>A0A1I7YQY9</accession>
<comment type="similarity">
    <text evidence="1">Belongs to the MT-A70-like family.</text>
</comment>
<dbReference type="GO" id="GO:0003676">
    <property type="term" value="F:nucleic acid binding"/>
    <property type="evidence" value="ECO:0007669"/>
    <property type="project" value="InterPro"/>
</dbReference>
<keyword evidence="2" id="KW-1185">Reference proteome</keyword>
<evidence type="ECO:0000256" key="1">
    <source>
        <dbReference type="PROSITE-ProRule" id="PRU00489"/>
    </source>
</evidence>
<evidence type="ECO:0000313" key="2">
    <source>
        <dbReference type="Proteomes" id="UP000095287"/>
    </source>
</evidence>
<organism evidence="2 3">
    <name type="scientific">Steinernema glaseri</name>
    <dbReference type="NCBI Taxonomy" id="37863"/>
    <lineage>
        <taxon>Eukaryota</taxon>
        <taxon>Metazoa</taxon>
        <taxon>Ecdysozoa</taxon>
        <taxon>Nematoda</taxon>
        <taxon>Chromadorea</taxon>
        <taxon>Rhabditida</taxon>
        <taxon>Tylenchina</taxon>
        <taxon>Panagrolaimomorpha</taxon>
        <taxon>Strongyloidoidea</taxon>
        <taxon>Steinernematidae</taxon>
        <taxon>Steinernema</taxon>
    </lineage>
</organism>
<dbReference type="PROSITE" id="PS00092">
    <property type="entry name" value="N6_MTASE"/>
    <property type="match status" value="1"/>
</dbReference>
<protein>
    <submittedName>
        <fullName evidence="3">Methyltransferase-like protein 4</fullName>
    </submittedName>
</protein>
<dbReference type="PANTHER" id="PTHR12829:SF4">
    <property type="entry name" value="N(6)-ADENINE-SPECIFIC METHYLTRANSFERASE METTL4"/>
    <property type="match status" value="1"/>
</dbReference>
<dbReference type="InterPro" id="IPR002052">
    <property type="entry name" value="DNA_methylase_N6_adenine_CS"/>
</dbReference>
<reference evidence="3" key="1">
    <citation type="submission" date="2016-11" db="UniProtKB">
        <authorList>
            <consortium name="WormBaseParasite"/>
        </authorList>
    </citation>
    <scope>IDENTIFICATION</scope>
</reference>
<dbReference type="WBParaSite" id="L893_g18812.t1">
    <property type="protein sequence ID" value="L893_g18812.t1"/>
    <property type="gene ID" value="L893_g18812"/>
</dbReference>
<evidence type="ECO:0000313" key="3">
    <source>
        <dbReference type="WBParaSite" id="L893_g18812.t1"/>
    </source>
</evidence>
<dbReference type="GO" id="GO:0032259">
    <property type="term" value="P:methylation"/>
    <property type="evidence" value="ECO:0007669"/>
    <property type="project" value="InterPro"/>
</dbReference>
<dbReference type="Proteomes" id="UP000095287">
    <property type="component" value="Unplaced"/>
</dbReference>
<sequence>MTDRCEWIICDRRDDSFLVLDEFKYYQSVYGELLTRKEFYDVTSPFLMDSQLNKTSSRIRRKKVNSANVPSSFLERCDRVQAIARRIKVAFAADKESIEPEDQRGNGRLKDTIKDVEGSTNNLFSDCDFSSVRTQPLNEGDVIKEPTDEAIVYENSGESVIMTLAGDDHILYCPPGSSFLMGHVKLTRHLVTSGQTFDFILMDPPWQNRSVKRKHTYSMFDETDLAELRIPELLSEKGLLAMWVTNSYKAQAAAKKIIGEWGLQIIATWHWLKVTKSFDPVYQFVPHHKVPFESVFIACRPHSEAKYECISNDFCFASVPHGSHSKKPPLHAVFQQFGFNLEGKNLELYARCLQSNFLSVGYEPLRFQSKVFFTLEGDPHKR</sequence>
<dbReference type="PROSITE" id="PS51143">
    <property type="entry name" value="MT_A70"/>
    <property type="match status" value="1"/>
</dbReference>